<dbReference type="PANTHER" id="PTHR46244">
    <property type="entry name" value="PHOSPHOENOLPYRUVATE-PROTEIN PHOSPHOTRANSFERASE"/>
    <property type="match status" value="1"/>
</dbReference>
<dbReference type="InterPro" id="IPR040442">
    <property type="entry name" value="Pyrv_kinase-like_dom_sf"/>
</dbReference>
<evidence type="ECO:0000256" key="3">
    <source>
        <dbReference type="ARBA" id="ARBA00001946"/>
    </source>
</evidence>
<dbReference type="EMBL" id="JAAIYP010000039">
    <property type="protein sequence ID" value="NFV81072.1"/>
    <property type="molecule type" value="Genomic_DNA"/>
</dbReference>
<dbReference type="SUPFAM" id="SSF53062">
    <property type="entry name" value="PTS system fructose IIA component-like"/>
    <property type="match status" value="1"/>
</dbReference>
<dbReference type="Pfam" id="PF02896">
    <property type="entry name" value="PEP-utilizers_C"/>
    <property type="match status" value="1"/>
</dbReference>
<evidence type="ECO:0000256" key="14">
    <source>
        <dbReference type="ARBA" id="ARBA00022842"/>
    </source>
</evidence>
<evidence type="ECO:0000256" key="5">
    <source>
        <dbReference type="ARBA" id="ARBA00004496"/>
    </source>
</evidence>
<sequence>MVGIVLVSHSKALALALADLVAQMVGPDFPVAVAAGVGDDFAELGTDAVHISEVLRPFCDGDGALVLMDLGSAVLSAQTAVELLEADDVPDVAAKIRLVAAPLVEAAVAASVLAKAGGTLDDVAAEALAALAPKQGQLGDEPTAFASAPPVVAVGEAVEIEADIANPHGLHARPAATLVQAMGGFAAEVTLVNLTNGRGPASARSLTAVGLVQARKGDRLRFSVRGADAGAAADRLRALIADHFGEADLVAHGEAFAVAPEPKDDGKPVGVSEGIALGRVMALSAALPVRSDYRAETPERELARLDAALIRVADELRRPAGLDAKTAAIFAAQALMLEDNALLAPVRAKVVAGEASALGAWRDAAHAVADQYAAMDDPYLRARAADLRDIAGRVERALAGQSASAPIVPDPPAILVTDELLPSEAMACRPGSVLGIVAQRGSPTAHAAILIRGLGIPMVVGASPDQLFAAGLIGMDGASGEIWVDPTAEQQATITARRQALESARAADRAGADQPAVTRDGVAVEVLANVATAADAAAAKANGAEGVGLLRTEFAYLSFSHSPSEEEQYRALADILAPLGAGPVVVRTPDIGADKPAPYLPPRPEQNPFLGVRGVRLSLREPDFFASNLRAILRAGLGRDLWIMLPMVTVPDEVEQARALLEQAHEHLSDQGVSHAWPVCLGMMVEVPAAALCIQSFLGKVDFLSIGTNDLTQYLLAAERGNAELSELQDATHPAVLRVIGDLCAAADAVGCHVSVCGDAASNPAAAALLVGAGIRSLSVRPNQVGAIKARIREWSVRDLAAGGA</sequence>
<dbReference type="Gene3D" id="3.40.50.510">
    <property type="entry name" value="Phosphotransferase system, mannose-type IIA component"/>
    <property type="match status" value="1"/>
</dbReference>
<dbReference type="GO" id="GO:0009401">
    <property type="term" value="P:phosphoenolpyruvate-dependent sugar phosphotransferase system"/>
    <property type="evidence" value="ECO:0007669"/>
    <property type="project" value="UniProtKB-KW"/>
</dbReference>
<dbReference type="Gene3D" id="3.30.1340.10">
    <property type="entry name" value="HPr-like"/>
    <property type="match status" value="1"/>
</dbReference>
<dbReference type="InterPro" id="IPR012844">
    <property type="entry name" value="DhaM_N"/>
</dbReference>
<comment type="cofactor">
    <cofactor evidence="3">
        <name>Mg(2+)</name>
        <dbReference type="ChEBI" id="CHEBI:18420"/>
    </cofactor>
</comment>
<keyword evidence="12" id="KW-0479">Metal-binding</keyword>
<dbReference type="CDD" id="cd00367">
    <property type="entry name" value="PTS-HPr_like"/>
    <property type="match status" value="1"/>
</dbReference>
<evidence type="ECO:0000256" key="1">
    <source>
        <dbReference type="ARBA" id="ARBA00000683"/>
    </source>
</evidence>
<evidence type="ECO:0000259" key="16">
    <source>
        <dbReference type="PROSITE" id="PS51096"/>
    </source>
</evidence>
<dbReference type="NCBIfam" id="TIGR01417">
    <property type="entry name" value="PTS_I_fam"/>
    <property type="match status" value="1"/>
</dbReference>
<evidence type="ECO:0000259" key="17">
    <source>
        <dbReference type="PROSITE" id="PS51350"/>
    </source>
</evidence>
<comment type="function">
    <text evidence="4">Component of the dihydroxyacetone kinase complex, which is responsible for the phosphoenolpyruvate (PEP)-dependent phosphorylation of dihydroxyacetone. DhaM serves as the phosphoryl donor. Is phosphorylated by phosphoenolpyruvate in an EI- and HPr-dependent reaction, and a phosphorelay system on histidine residues finally leads to phosphoryl transfer to DhaL and dihydroxyacetone.</text>
</comment>
<dbReference type="PROSITE" id="PS51096">
    <property type="entry name" value="PTS_EIIA_TYPE_4"/>
    <property type="match status" value="1"/>
</dbReference>
<dbReference type="GO" id="GO:0005737">
    <property type="term" value="C:cytoplasm"/>
    <property type="evidence" value="ECO:0007669"/>
    <property type="project" value="UniProtKB-SubCell"/>
</dbReference>
<feature type="domain" description="HPr" evidence="17">
    <location>
        <begin position="157"/>
        <end position="247"/>
    </location>
</feature>
<keyword evidence="10 18" id="KW-0808">Transferase</keyword>
<evidence type="ECO:0000256" key="15">
    <source>
        <dbReference type="ARBA" id="ARBA00046577"/>
    </source>
</evidence>
<dbReference type="Pfam" id="PF00391">
    <property type="entry name" value="PEP-utilizers"/>
    <property type="match status" value="1"/>
</dbReference>
<protein>
    <submittedName>
        <fullName evidence="18">Phosphoenolpyruvate--protein phosphotransferase</fullName>
        <ecNumber evidence="18">2.7.3.9</ecNumber>
    </submittedName>
</protein>
<evidence type="ECO:0000256" key="10">
    <source>
        <dbReference type="ARBA" id="ARBA00022679"/>
    </source>
</evidence>
<dbReference type="PROSITE" id="PS51350">
    <property type="entry name" value="PTS_HPR_DOM"/>
    <property type="match status" value="1"/>
</dbReference>
<dbReference type="EC" id="2.7.3.9" evidence="18"/>
<dbReference type="InterPro" id="IPR008731">
    <property type="entry name" value="PTS_EIN"/>
</dbReference>
<dbReference type="Proteomes" id="UP000480684">
    <property type="component" value="Unassembled WGS sequence"/>
</dbReference>
<dbReference type="PROSITE" id="PS00742">
    <property type="entry name" value="PEP_ENZYMES_2"/>
    <property type="match status" value="1"/>
</dbReference>
<dbReference type="InterPro" id="IPR036637">
    <property type="entry name" value="Phosphohistidine_dom_sf"/>
</dbReference>
<dbReference type="InterPro" id="IPR008279">
    <property type="entry name" value="PEP-util_enz_mobile_dom"/>
</dbReference>
<dbReference type="SUPFAM" id="SSF55594">
    <property type="entry name" value="HPr-like"/>
    <property type="match status" value="1"/>
</dbReference>
<dbReference type="NCBIfam" id="TIGR01003">
    <property type="entry name" value="PTS_HPr_family"/>
    <property type="match status" value="1"/>
</dbReference>
<dbReference type="GO" id="GO:0046872">
    <property type="term" value="F:metal ion binding"/>
    <property type="evidence" value="ECO:0007669"/>
    <property type="project" value="UniProtKB-KW"/>
</dbReference>
<proteinExistence type="inferred from homology"/>
<evidence type="ECO:0000256" key="11">
    <source>
        <dbReference type="ARBA" id="ARBA00022683"/>
    </source>
</evidence>
<comment type="caution">
    <text evidence="18">The sequence shown here is derived from an EMBL/GenBank/DDBJ whole genome shotgun (WGS) entry which is preliminary data.</text>
</comment>
<dbReference type="PRINTS" id="PR01736">
    <property type="entry name" value="PHPHTRNFRASE"/>
</dbReference>
<evidence type="ECO:0000256" key="12">
    <source>
        <dbReference type="ARBA" id="ARBA00022723"/>
    </source>
</evidence>
<comment type="subunit">
    <text evidence="15">Homodimer. The dihydroxyacetone kinase complex is composed of a homodimer of DhaM, a homodimer of DhaK and the subunit DhaL.</text>
</comment>
<dbReference type="InterPro" id="IPR004701">
    <property type="entry name" value="PTS_EIIA_man-typ"/>
</dbReference>
<keyword evidence="18" id="KW-0670">Pyruvate</keyword>
<dbReference type="RefSeq" id="WP_163680512.1">
    <property type="nucleotide sequence ID" value="NZ_JAAIYP010000039.1"/>
</dbReference>
<keyword evidence="8" id="KW-0963">Cytoplasm</keyword>
<dbReference type="SUPFAM" id="SSF47831">
    <property type="entry name" value="Enzyme I of the PEP:sugar phosphotransferase system HPr-binding (sub)domain"/>
    <property type="match status" value="1"/>
</dbReference>
<dbReference type="Pfam" id="PF05524">
    <property type="entry name" value="PEP-utilisers_N"/>
    <property type="match status" value="1"/>
</dbReference>
<dbReference type="InterPro" id="IPR050499">
    <property type="entry name" value="PEP-utilizing_PTS_enzyme"/>
</dbReference>
<dbReference type="InterPro" id="IPR015813">
    <property type="entry name" value="Pyrv/PenolPyrv_kinase-like_dom"/>
</dbReference>
<keyword evidence="13" id="KW-0418">Kinase</keyword>
<dbReference type="Pfam" id="PF03610">
    <property type="entry name" value="EIIA-man"/>
    <property type="match status" value="1"/>
</dbReference>
<dbReference type="InterPro" id="IPR036618">
    <property type="entry name" value="PtsI_HPr-bd_sf"/>
</dbReference>
<comment type="subcellular location">
    <subcellularLocation>
        <location evidence="5">Cytoplasm</location>
    </subcellularLocation>
</comment>
<dbReference type="Gene3D" id="1.10.274.10">
    <property type="entry name" value="PtsI, HPr-binding domain"/>
    <property type="match status" value="1"/>
</dbReference>
<dbReference type="Gene3D" id="3.50.30.10">
    <property type="entry name" value="Phosphohistidine domain"/>
    <property type="match status" value="1"/>
</dbReference>
<dbReference type="SUPFAM" id="SSF51621">
    <property type="entry name" value="Phosphoenolpyruvate/pyruvate domain"/>
    <property type="match status" value="1"/>
</dbReference>
<dbReference type="InterPro" id="IPR001020">
    <property type="entry name" value="PTS_HPr_His_P_site"/>
</dbReference>
<evidence type="ECO:0000256" key="9">
    <source>
        <dbReference type="ARBA" id="ARBA00022597"/>
    </source>
</evidence>
<reference evidence="18 19" key="1">
    <citation type="submission" date="2020-02" db="EMBL/GenBank/DDBJ databases">
        <authorList>
            <person name="Dziuba M."/>
            <person name="Kuznetsov B."/>
            <person name="Mardanov A."/>
            <person name="Ravin N."/>
            <person name="Grouzdev D."/>
        </authorList>
    </citation>
    <scope>NUCLEOTIDE SEQUENCE [LARGE SCALE GENOMIC DNA]</scope>
    <source>
        <strain evidence="18 19">SpK</strain>
    </source>
</reference>
<dbReference type="InterPro" id="IPR023151">
    <property type="entry name" value="PEP_util_CS"/>
</dbReference>
<keyword evidence="19" id="KW-1185">Reference proteome</keyword>
<dbReference type="InterPro" id="IPR036662">
    <property type="entry name" value="PTS_EIIA_man-typ_sf"/>
</dbReference>
<dbReference type="Gene3D" id="3.20.20.60">
    <property type="entry name" value="Phosphoenolpyruvate-binding domains"/>
    <property type="match status" value="1"/>
</dbReference>
<keyword evidence="7" id="KW-0813">Transport</keyword>
<dbReference type="InterPro" id="IPR000032">
    <property type="entry name" value="HPr-like"/>
</dbReference>
<evidence type="ECO:0000256" key="6">
    <source>
        <dbReference type="ARBA" id="ARBA00007837"/>
    </source>
</evidence>
<dbReference type="AlphaFoldDB" id="A0A7C9UXR1"/>
<keyword evidence="14" id="KW-0460">Magnesium</keyword>
<evidence type="ECO:0000256" key="7">
    <source>
        <dbReference type="ARBA" id="ARBA00022448"/>
    </source>
</evidence>
<dbReference type="SUPFAM" id="SSF52009">
    <property type="entry name" value="Phosphohistidine domain"/>
    <property type="match status" value="1"/>
</dbReference>
<comment type="similarity">
    <text evidence="6">Belongs to the PEP-utilizing enzyme family.</text>
</comment>
<evidence type="ECO:0000256" key="4">
    <source>
        <dbReference type="ARBA" id="ARBA00002788"/>
    </source>
</evidence>
<dbReference type="NCBIfam" id="TIGR02364">
    <property type="entry name" value="dha_pts"/>
    <property type="match status" value="1"/>
</dbReference>
<evidence type="ECO:0000256" key="8">
    <source>
        <dbReference type="ARBA" id="ARBA00022490"/>
    </source>
</evidence>
<dbReference type="GO" id="GO:0008965">
    <property type="term" value="F:phosphoenolpyruvate-protein phosphotransferase activity"/>
    <property type="evidence" value="ECO:0007669"/>
    <property type="project" value="UniProtKB-EC"/>
</dbReference>
<accession>A0A7C9UXR1</accession>
<evidence type="ECO:0000313" key="19">
    <source>
        <dbReference type="Proteomes" id="UP000480684"/>
    </source>
</evidence>
<feature type="domain" description="PTS EIIA type-4" evidence="16">
    <location>
        <begin position="1"/>
        <end position="137"/>
    </location>
</feature>
<dbReference type="InterPro" id="IPR035895">
    <property type="entry name" value="HPr-like_sf"/>
</dbReference>
<dbReference type="PROSITE" id="PS00369">
    <property type="entry name" value="PTS_HPR_HIS"/>
    <property type="match status" value="1"/>
</dbReference>
<dbReference type="PANTHER" id="PTHR46244:SF6">
    <property type="entry name" value="PHOSPHOENOLPYRUVATE-PROTEIN PHOSPHOTRANSFERASE"/>
    <property type="match status" value="1"/>
</dbReference>
<keyword evidence="9" id="KW-0762">Sugar transport</keyword>
<dbReference type="GO" id="GO:0016020">
    <property type="term" value="C:membrane"/>
    <property type="evidence" value="ECO:0007669"/>
    <property type="project" value="InterPro"/>
</dbReference>
<organism evidence="18 19">
    <name type="scientific">Magnetospirillum aberrantis SpK</name>
    <dbReference type="NCBI Taxonomy" id="908842"/>
    <lineage>
        <taxon>Bacteria</taxon>
        <taxon>Pseudomonadati</taxon>
        <taxon>Pseudomonadota</taxon>
        <taxon>Alphaproteobacteria</taxon>
        <taxon>Rhodospirillales</taxon>
        <taxon>Rhodospirillaceae</taxon>
        <taxon>Magnetospirillum</taxon>
    </lineage>
</organism>
<evidence type="ECO:0000313" key="18">
    <source>
        <dbReference type="EMBL" id="NFV81072.1"/>
    </source>
</evidence>
<comment type="catalytic activity">
    <reaction evidence="1">
        <text>L-histidyl-[protein] + phosphoenolpyruvate = N(pros)-phospho-L-histidyl-[protein] + pyruvate</text>
        <dbReference type="Rhea" id="RHEA:23880"/>
        <dbReference type="Rhea" id="RHEA-COMP:9745"/>
        <dbReference type="Rhea" id="RHEA-COMP:9746"/>
        <dbReference type="ChEBI" id="CHEBI:15361"/>
        <dbReference type="ChEBI" id="CHEBI:29979"/>
        <dbReference type="ChEBI" id="CHEBI:58702"/>
        <dbReference type="ChEBI" id="CHEBI:64837"/>
        <dbReference type="EC" id="2.7.3.9"/>
    </reaction>
</comment>
<name>A0A7C9UXR1_9PROT</name>
<dbReference type="PRINTS" id="PR00107">
    <property type="entry name" value="PHOSPHOCPHPR"/>
</dbReference>
<evidence type="ECO:0000256" key="13">
    <source>
        <dbReference type="ARBA" id="ARBA00022777"/>
    </source>
</evidence>
<dbReference type="Pfam" id="PF00381">
    <property type="entry name" value="PTS-HPr"/>
    <property type="match status" value="1"/>
</dbReference>
<gene>
    <name evidence="18" type="primary">ptsP</name>
    <name evidence="18" type="ORF">G4223_13215</name>
</gene>
<dbReference type="InterPro" id="IPR006318">
    <property type="entry name" value="PTS_EI-like"/>
</dbReference>
<evidence type="ECO:0000256" key="2">
    <source>
        <dbReference type="ARBA" id="ARBA00001113"/>
    </source>
</evidence>
<keyword evidence="11" id="KW-0598">Phosphotransferase system</keyword>
<dbReference type="GO" id="GO:0047324">
    <property type="term" value="F:phosphoenolpyruvate-glycerone phosphotransferase activity"/>
    <property type="evidence" value="ECO:0007669"/>
    <property type="project" value="UniProtKB-EC"/>
</dbReference>
<comment type="catalytic activity">
    <reaction evidence="2">
        <text>dihydroxyacetone + phosphoenolpyruvate = dihydroxyacetone phosphate + pyruvate</text>
        <dbReference type="Rhea" id="RHEA:18381"/>
        <dbReference type="ChEBI" id="CHEBI:15361"/>
        <dbReference type="ChEBI" id="CHEBI:16016"/>
        <dbReference type="ChEBI" id="CHEBI:57642"/>
        <dbReference type="ChEBI" id="CHEBI:58702"/>
        <dbReference type="EC" id="2.7.1.121"/>
    </reaction>
</comment>
<dbReference type="InterPro" id="IPR000121">
    <property type="entry name" value="PEP_util_C"/>
</dbReference>